<dbReference type="AlphaFoldDB" id="A0A7W0HM60"/>
<keyword evidence="2" id="KW-1185">Reference proteome</keyword>
<organism evidence="1 2">
    <name type="scientific">Desulfosalsimonas propionicica</name>
    <dbReference type="NCBI Taxonomy" id="332175"/>
    <lineage>
        <taxon>Bacteria</taxon>
        <taxon>Pseudomonadati</taxon>
        <taxon>Thermodesulfobacteriota</taxon>
        <taxon>Desulfobacteria</taxon>
        <taxon>Desulfobacterales</taxon>
        <taxon>Desulfosalsimonadaceae</taxon>
        <taxon>Desulfosalsimonas</taxon>
    </lineage>
</organism>
<evidence type="ECO:0000313" key="2">
    <source>
        <dbReference type="Proteomes" id="UP000525298"/>
    </source>
</evidence>
<accession>A0A7W0HM60</accession>
<evidence type="ECO:0000313" key="1">
    <source>
        <dbReference type="EMBL" id="MBA2883069.1"/>
    </source>
</evidence>
<comment type="caution">
    <text evidence="1">The sequence shown here is derived from an EMBL/GenBank/DDBJ whole genome shotgun (WGS) entry which is preliminary data.</text>
</comment>
<reference evidence="1 2" key="1">
    <citation type="submission" date="2020-07" db="EMBL/GenBank/DDBJ databases">
        <title>Genomic Encyclopedia of Type Strains, Phase IV (KMG-IV): sequencing the most valuable type-strain genomes for metagenomic binning, comparative biology and taxonomic classification.</title>
        <authorList>
            <person name="Goeker M."/>
        </authorList>
    </citation>
    <scope>NUCLEOTIDE SEQUENCE [LARGE SCALE GENOMIC DNA]</scope>
    <source>
        <strain evidence="1 2">DSM 17721</strain>
    </source>
</reference>
<dbReference type="EMBL" id="JACDUS010000016">
    <property type="protein sequence ID" value="MBA2883069.1"/>
    <property type="molecule type" value="Genomic_DNA"/>
</dbReference>
<dbReference type="RefSeq" id="WP_181552684.1">
    <property type="nucleotide sequence ID" value="NZ_JACDUS010000016.1"/>
</dbReference>
<protein>
    <submittedName>
        <fullName evidence="1">Uncharacterized protein</fullName>
    </submittedName>
</protein>
<sequence>MSRVLADKRKPDCRHYDRCLDVAAKANEVFTCEGCTRYEPEPCRNDEYDAACCKALVATITYPEEYSEQQPQKLVRHFLDAHSNFEEPDHTGTRTARA</sequence>
<dbReference type="Proteomes" id="UP000525298">
    <property type="component" value="Unassembled WGS sequence"/>
</dbReference>
<gene>
    <name evidence="1" type="ORF">HNR65_003426</name>
</gene>
<name>A0A7W0HM60_9BACT</name>
<proteinExistence type="predicted"/>